<feature type="region of interest" description="Disordered" evidence="1">
    <location>
        <begin position="345"/>
        <end position="391"/>
    </location>
</feature>
<keyword evidence="3" id="KW-1185">Reference proteome</keyword>
<feature type="region of interest" description="Disordered" evidence="1">
    <location>
        <begin position="118"/>
        <end position="166"/>
    </location>
</feature>
<proteinExistence type="predicted"/>
<gene>
    <name evidence="2" type="ORF">R1sor_021282</name>
</gene>
<feature type="region of interest" description="Disordered" evidence="1">
    <location>
        <begin position="55"/>
        <end position="79"/>
    </location>
</feature>
<dbReference type="AlphaFoldDB" id="A0ABD3GKC9"/>
<dbReference type="SUPFAM" id="SSF53335">
    <property type="entry name" value="S-adenosyl-L-methionine-dependent methyltransferases"/>
    <property type="match status" value="1"/>
</dbReference>
<evidence type="ECO:0000313" key="2">
    <source>
        <dbReference type="EMBL" id="KAL3678326.1"/>
    </source>
</evidence>
<organism evidence="2 3">
    <name type="scientific">Riccia sorocarpa</name>
    <dbReference type="NCBI Taxonomy" id="122646"/>
    <lineage>
        <taxon>Eukaryota</taxon>
        <taxon>Viridiplantae</taxon>
        <taxon>Streptophyta</taxon>
        <taxon>Embryophyta</taxon>
        <taxon>Marchantiophyta</taxon>
        <taxon>Marchantiopsida</taxon>
        <taxon>Marchantiidae</taxon>
        <taxon>Marchantiales</taxon>
        <taxon>Ricciaceae</taxon>
        <taxon>Riccia</taxon>
    </lineage>
</organism>
<name>A0ABD3GKC9_9MARC</name>
<sequence length="484" mass="53786">MCWKKLQDGEEPFVTTKNNFETLDEAAMLDEAKLLEPNKDVNGLVVDTTRAKKIKEAAHDEEEGDTTTPKKKSSETKNPGSGKWLYNYLQFLLPADLAGTLSRFVKAVYKFHSCYPGRGSKARAKQSTGGEKPPRKSRKKGVDEVEEEAVPEAGSSQQAPAQEVEPAAVDMEPVVVEVEVEAAEEADEERQQKRSKKRETEVSKLYEGYFRSDIFIPIPQTLVVARSSLKHTVDVLQANKSSAQKAKVVLVEELKGLCSRVDAFRTQAPKKLDDGGRRKCVGFVQTLLELYTSHGDIVVDFAGGWGATLIAAFNCSRCCIVLDTRKKALESMNLTLQRIEKKIQSLKPGSDKTTRAKPSDPVPSSDKARGKRPLGDDDDLGDDILGDDETSGFEDNVQLLNVWGRQTSAPRYEEIVRGLHSQSMSYSLPVYAAGAARRMAEMPRTPRDSRLDNRFVSNKRRNPFVDDIAQEDDEMAVNLSSHEE</sequence>
<dbReference type="InterPro" id="IPR029063">
    <property type="entry name" value="SAM-dependent_MTases_sf"/>
</dbReference>
<dbReference type="Proteomes" id="UP001633002">
    <property type="component" value="Unassembled WGS sequence"/>
</dbReference>
<protein>
    <recommendedName>
        <fullName evidence="4">Trimethylguanosine synthase</fullName>
    </recommendedName>
</protein>
<feature type="compositionally biased region" description="Low complexity" evidence="1">
    <location>
        <begin position="151"/>
        <end position="166"/>
    </location>
</feature>
<dbReference type="EMBL" id="JBJQOH010000007">
    <property type="protein sequence ID" value="KAL3678326.1"/>
    <property type="molecule type" value="Genomic_DNA"/>
</dbReference>
<reference evidence="2 3" key="1">
    <citation type="submission" date="2024-09" db="EMBL/GenBank/DDBJ databases">
        <title>Chromosome-scale assembly of Riccia sorocarpa.</title>
        <authorList>
            <person name="Paukszto L."/>
        </authorList>
    </citation>
    <scope>NUCLEOTIDE SEQUENCE [LARGE SCALE GENOMIC DNA]</scope>
    <source>
        <strain evidence="2">LP-2024</strain>
        <tissue evidence="2">Aerial parts of the thallus</tissue>
    </source>
</reference>
<feature type="compositionally biased region" description="Basic and acidic residues" evidence="1">
    <location>
        <begin position="345"/>
        <end position="358"/>
    </location>
</feature>
<comment type="caution">
    <text evidence="2">The sequence shown here is derived from an EMBL/GenBank/DDBJ whole genome shotgun (WGS) entry which is preliminary data.</text>
</comment>
<evidence type="ECO:0000256" key="1">
    <source>
        <dbReference type="SAM" id="MobiDB-lite"/>
    </source>
</evidence>
<evidence type="ECO:0008006" key="4">
    <source>
        <dbReference type="Google" id="ProtNLM"/>
    </source>
</evidence>
<accession>A0ABD3GKC9</accession>
<dbReference type="Gene3D" id="3.40.50.150">
    <property type="entry name" value="Vaccinia Virus protein VP39"/>
    <property type="match status" value="1"/>
</dbReference>
<evidence type="ECO:0000313" key="3">
    <source>
        <dbReference type="Proteomes" id="UP001633002"/>
    </source>
</evidence>
<feature type="compositionally biased region" description="Acidic residues" evidence="1">
    <location>
        <begin position="376"/>
        <end position="391"/>
    </location>
</feature>